<dbReference type="KEGG" id="rhg:EXZ61_21125"/>
<dbReference type="Proteomes" id="UP000317365">
    <property type="component" value="Chromosome"/>
</dbReference>
<feature type="compositionally biased region" description="Basic and acidic residues" evidence="1">
    <location>
        <begin position="151"/>
        <end position="166"/>
    </location>
</feature>
<evidence type="ECO:0000313" key="3">
    <source>
        <dbReference type="EMBL" id="QDL56457.1"/>
    </source>
</evidence>
<name>A0A515EUU3_9BURK</name>
<sequence length="177" mass="18124">MKLHPVCLSVCGLVLCMGVSAQALRDPTQAPVEQQAPIGGAVGGIDPTAGVAVLVRNGVPYLALDTRIYAVGQSVGSARIERITETEVWLKEGGKVYKLPRFAGVQRSAVGPMGQENAVSCAAVPRAAAVAKAQPSPVGPTGSTRQVTVSKPDRSKPAVPKTDHSDAVLPPCAAPSP</sequence>
<protein>
    <recommendedName>
        <fullName evidence="5">MSHA biogenesis protein MshK</fullName>
    </recommendedName>
</protein>
<evidence type="ECO:0000313" key="4">
    <source>
        <dbReference type="Proteomes" id="UP000317365"/>
    </source>
</evidence>
<feature type="region of interest" description="Disordered" evidence="1">
    <location>
        <begin position="131"/>
        <end position="177"/>
    </location>
</feature>
<organism evidence="3 4">
    <name type="scientific">Rhodoferax aquaticus</name>
    <dbReference type="NCBI Taxonomy" id="2527691"/>
    <lineage>
        <taxon>Bacteria</taxon>
        <taxon>Pseudomonadati</taxon>
        <taxon>Pseudomonadota</taxon>
        <taxon>Betaproteobacteria</taxon>
        <taxon>Burkholderiales</taxon>
        <taxon>Comamonadaceae</taxon>
        <taxon>Rhodoferax</taxon>
    </lineage>
</organism>
<dbReference type="RefSeq" id="WP_142813892.1">
    <property type="nucleotide sequence ID" value="NZ_CP036282.1"/>
</dbReference>
<feature type="signal peptide" evidence="2">
    <location>
        <begin position="1"/>
        <end position="23"/>
    </location>
</feature>
<accession>A0A515EUU3</accession>
<proteinExistence type="predicted"/>
<evidence type="ECO:0008006" key="5">
    <source>
        <dbReference type="Google" id="ProtNLM"/>
    </source>
</evidence>
<evidence type="ECO:0000256" key="1">
    <source>
        <dbReference type="SAM" id="MobiDB-lite"/>
    </source>
</evidence>
<feature type="chain" id="PRO_5021776625" description="MSHA biogenesis protein MshK" evidence="2">
    <location>
        <begin position="24"/>
        <end position="177"/>
    </location>
</feature>
<evidence type="ECO:0000256" key="2">
    <source>
        <dbReference type="SAM" id="SignalP"/>
    </source>
</evidence>
<keyword evidence="2" id="KW-0732">Signal</keyword>
<dbReference type="AlphaFoldDB" id="A0A515EUU3"/>
<dbReference type="EMBL" id="CP036282">
    <property type="protein sequence ID" value="QDL56457.1"/>
    <property type="molecule type" value="Genomic_DNA"/>
</dbReference>
<gene>
    <name evidence="3" type="ORF">EXZ61_21125</name>
</gene>
<keyword evidence="4" id="KW-1185">Reference proteome</keyword>
<reference evidence="4" key="2">
    <citation type="journal article" date="2020" name="Int. J. Syst. Evol. Microbiol.">
        <title>Genomic insights into a novel species Rhodoferax aquaticus sp. nov., isolated from freshwater.</title>
        <authorList>
            <person name="Li T."/>
            <person name="Zhuo Y."/>
            <person name="Jin C.Z."/>
            <person name="Wu X."/>
            <person name="Ko S.R."/>
            <person name="Jin F.J."/>
            <person name="Ahn C.Y."/>
            <person name="Oh H.M."/>
            <person name="Lee H.G."/>
            <person name="Jin L."/>
        </authorList>
    </citation>
    <scope>NUCLEOTIDE SEQUENCE [LARGE SCALE GENOMIC DNA]</scope>
    <source>
        <strain evidence="4">Gr-4</strain>
    </source>
</reference>
<reference evidence="4" key="1">
    <citation type="submission" date="2019-02" db="EMBL/GenBank/DDBJ databases">
        <title>Complete genome sequence of Rhodoferax sp. Gr-4.</title>
        <authorList>
            <person name="Jin L."/>
        </authorList>
    </citation>
    <scope>NUCLEOTIDE SEQUENCE [LARGE SCALE GENOMIC DNA]</scope>
    <source>
        <strain evidence="4">Gr-4</strain>
    </source>
</reference>